<feature type="transmembrane region" description="Helical" evidence="5">
    <location>
        <begin position="89"/>
        <end position="105"/>
    </location>
</feature>
<keyword evidence="2 5" id="KW-0812">Transmembrane</keyword>
<gene>
    <name evidence="7" type="ORF">Lwal_2228</name>
</gene>
<dbReference type="Pfam" id="PF13515">
    <property type="entry name" value="FUSC_2"/>
    <property type="match status" value="1"/>
</dbReference>
<feature type="transmembrane region" description="Helical" evidence="5">
    <location>
        <begin position="12"/>
        <end position="30"/>
    </location>
</feature>
<dbReference type="RefSeq" id="WP_058480858.1">
    <property type="nucleotide sequence ID" value="NZ_CAAAIQ010000001.1"/>
</dbReference>
<evidence type="ECO:0000313" key="7">
    <source>
        <dbReference type="EMBL" id="KTD76506.1"/>
    </source>
</evidence>
<dbReference type="AlphaFoldDB" id="A0A0W1A5A3"/>
<protein>
    <recommendedName>
        <fullName evidence="6">Integral membrane bound transporter domain-containing protein</fullName>
    </recommendedName>
</protein>
<evidence type="ECO:0000256" key="4">
    <source>
        <dbReference type="ARBA" id="ARBA00023136"/>
    </source>
</evidence>
<dbReference type="STRING" id="66969.Lwal_2228"/>
<dbReference type="InterPro" id="IPR049453">
    <property type="entry name" value="Memb_transporter_dom"/>
</dbReference>
<evidence type="ECO:0000256" key="3">
    <source>
        <dbReference type="ARBA" id="ARBA00022989"/>
    </source>
</evidence>
<comment type="caution">
    <text evidence="7">The sequence shown here is derived from an EMBL/GenBank/DDBJ whole genome shotgun (WGS) entry which is preliminary data.</text>
</comment>
<reference evidence="7 8" key="1">
    <citation type="submission" date="2015-11" db="EMBL/GenBank/DDBJ databases">
        <title>Genomic analysis of 38 Legionella species identifies large and diverse effector repertoires.</title>
        <authorList>
            <person name="Burstein D."/>
            <person name="Amaro F."/>
            <person name="Zusman T."/>
            <person name="Lifshitz Z."/>
            <person name="Cohen O."/>
            <person name="Gilbert J.A."/>
            <person name="Pupko T."/>
            <person name="Shuman H.A."/>
            <person name="Segal G."/>
        </authorList>
    </citation>
    <scope>NUCLEOTIDE SEQUENCE [LARGE SCALE GENOMIC DNA]</scope>
    <source>
        <strain evidence="7 8">ATCC 51914</strain>
    </source>
</reference>
<comment type="subcellular location">
    <subcellularLocation>
        <location evidence="1">Membrane</location>
        <topology evidence="1">Multi-pass membrane protein</topology>
    </subcellularLocation>
</comment>
<evidence type="ECO:0000256" key="5">
    <source>
        <dbReference type="SAM" id="Phobius"/>
    </source>
</evidence>
<evidence type="ECO:0000256" key="2">
    <source>
        <dbReference type="ARBA" id="ARBA00022692"/>
    </source>
</evidence>
<feature type="domain" description="Integral membrane bound transporter" evidence="6">
    <location>
        <begin position="28"/>
        <end position="151"/>
    </location>
</feature>
<keyword evidence="4 5" id="KW-0472">Membrane</keyword>
<feature type="transmembrane region" description="Helical" evidence="5">
    <location>
        <begin position="135"/>
        <end position="161"/>
    </location>
</feature>
<sequence>MRKWLGRQAFNYLELRCIQISTVFCFTIAVQEWLRYPRAGWTGFAVMMIYAGFDIGTTIFRTYQRFLGVLLGLFSGYILWFVGHLDYRSLILIIPMTVFFAYFLMGRAYSVPTVFTVNASVIGSGYFSSETSLSVTYYITDYSLCTIVAFIIILSFEYFWFRRYNLMQRFIQITQSEVINDLYALVRLLNKGKMKRSTWFTTCIKLTDSLFEVNMLMNNMHFVLSSTRAVGDEFNRFVELSNRIFIGLKAVYIAYYTKHYHMLNYYQLFQQVQMDIEQLKTFVLADEKIDLNDGAIHAATG</sequence>
<feature type="transmembrane region" description="Helical" evidence="5">
    <location>
        <begin position="65"/>
        <end position="83"/>
    </location>
</feature>
<evidence type="ECO:0000313" key="8">
    <source>
        <dbReference type="Proteomes" id="UP000054729"/>
    </source>
</evidence>
<keyword evidence="8" id="KW-1185">Reference proteome</keyword>
<name>A0A0W1A5A3_9GAMM</name>
<proteinExistence type="predicted"/>
<organism evidence="7 8">
    <name type="scientific">Legionella waltersii</name>
    <dbReference type="NCBI Taxonomy" id="66969"/>
    <lineage>
        <taxon>Bacteria</taxon>
        <taxon>Pseudomonadati</taxon>
        <taxon>Pseudomonadota</taxon>
        <taxon>Gammaproteobacteria</taxon>
        <taxon>Legionellales</taxon>
        <taxon>Legionellaceae</taxon>
        <taxon>Legionella</taxon>
    </lineage>
</organism>
<feature type="transmembrane region" description="Helical" evidence="5">
    <location>
        <begin position="112"/>
        <end position="129"/>
    </location>
</feature>
<evidence type="ECO:0000256" key="1">
    <source>
        <dbReference type="ARBA" id="ARBA00004141"/>
    </source>
</evidence>
<dbReference type="Proteomes" id="UP000054729">
    <property type="component" value="Unassembled WGS sequence"/>
</dbReference>
<dbReference type="GO" id="GO:0016020">
    <property type="term" value="C:membrane"/>
    <property type="evidence" value="ECO:0007669"/>
    <property type="project" value="UniProtKB-SubCell"/>
</dbReference>
<evidence type="ECO:0000259" key="6">
    <source>
        <dbReference type="Pfam" id="PF13515"/>
    </source>
</evidence>
<dbReference type="PATRIC" id="fig|66969.6.peg.2423"/>
<dbReference type="EMBL" id="LNZB01000051">
    <property type="protein sequence ID" value="KTD76506.1"/>
    <property type="molecule type" value="Genomic_DNA"/>
</dbReference>
<keyword evidence="3 5" id="KW-1133">Transmembrane helix</keyword>
<feature type="transmembrane region" description="Helical" evidence="5">
    <location>
        <begin position="36"/>
        <end position="53"/>
    </location>
</feature>
<accession>A0A0W1A5A3</accession>